<feature type="chain" id="PRO_5007296512" description="GPI mannosyltransferase 1" evidence="14">
    <location>
        <begin position="23"/>
        <end position="429"/>
    </location>
</feature>
<evidence type="ECO:0000256" key="5">
    <source>
        <dbReference type="ARBA" id="ARBA00022502"/>
    </source>
</evidence>
<dbReference type="OMA" id="MLWFIGQ"/>
<feature type="transmembrane region" description="Helical" evidence="13">
    <location>
        <begin position="181"/>
        <end position="204"/>
    </location>
</feature>
<dbReference type="GO" id="GO:1990529">
    <property type="term" value="C:glycosylphosphatidylinositol-mannosyltransferase I complex"/>
    <property type="evidence" value="ECO:0007669"/>
    <property type="project" value="EnsemblFungi"/>
</dbReference>
<evidence type="ECO:0000313" key="15">
    <source>
        <dbReference type="EMBL" id="KXS21651.1"/>
    </source>
</evidence>
<dbReference type="STRING" id="1344416.A0A139AY23"/>
<reference evidence="15 16" key="1">
    <citation type="journal article" date="2015" name="Genome Biol. Evol.">
        <title>Phylogenomic analyses indicate that early fungi evolved digesting cell walls of algal ancestors of land plants.</title>
        <authorList>
            <person name="Chang Y."/>
            <person name="Wang S."/>
            <person name="Sekimoto S."/>
            <person name="Aerts A.L."/>
            <person name="Choi C."/>
            <person name="Clum A."/>
            <person name="LaButti K.M."/>
            <person name="Lindquist E.A."/>
            <person name="Yee Ngan C."/>
            <person name="Ohm R.A."/>
            <person name="Salamov A.A."/>
            <person name="Grigoriev I.V."/>
            <person name="Spatafora J.W."/>
            <person name="Berbee M.L."/>
        </authorList>
    </citation>
    <scope>NUCLEOTIDE SEQUENCE [LARGE SCALE GENOMIC DNA]</scope>
    <source>
        <strain evidence="15 16">JEL478</strain>
    </source>
</reference>
<evidence type="ECO:0000256" key="3">
    <source>
        <dbReference type="ARBA" id="ARBA00011071"/>
    </source>
</evidence>
<dbReference type="PANTHER" id="PTHR12886:SF0">
    <property type="entry name" value="GPI MANNOSYLTRANSFERASE 1"/>
    <property type="match status" value="1"/>
</dbReference>
<dbReference type="GO" id="GO:0180041">
    <property type="term" value="F:dol-P-Man:GlcN-acyl-PI alpha-1,4-mannosyltransferase activity"/>
    <property type="evidence" value="ECO:0007669"/>
    <property type="project" value="EnsemblFungi"/>
</dbReference>
<keyword evidence="14" id="KW-0732">Signal</keyword>
<dbReference type="UniPathway" id="UPA00196"/>
<name>A0A139AY23_GONPJ</name>
<evidence type="ECO:0000256" key="12">
    <source>
        <dbReference type="ARBA" id="ARBA00025399"/>
    </source>
</evidence>
<evidence type="ECO:0000256" key="14">
    <source>
        <dbReference type="SAM" id="SignalP"/>
    </source>
</evidence>
<keyword evidence="7 13" id="KW-0808">Transferase</keyword>
<evidence type="ECO:0000256" key="7">
    <source>
        <dbReference type="ARBA" id="ARBA00022679"/>
    </source>
</evidence>
<feature type="transmembrane region" description="Helical" evidence="13">
    <location>
        <begin position="82"/>
        <end position="99"/>
    </location>
</feature>
<comment type="function">
    <text evidence="12 13">Mannosyltransferase involved in glycosylphosphatidylinositol-anchor biosynthesis. Transfers the first alpha-1,4-mannose to GlcN-acyl-PI during GPI precursor assembly. Required for cell wall integrity.</text>
</comment>
<evidence type="ECO:0000256" key="4">
    <source>
        <dbReference type="ARBA" id="ARBA00013797"/>
    </source>
</evidence>
<sequence>MISKTKVFALATALRLILIVYGEWQDRNFVVKYTDIDYEVFTDAASAIVTDSNLASFGIHGSETNLNPEGKGSLGSPYERRTYRYTPLLAWALLPNVLLPSMIGRIWGKALFASCDLAVGYLLNEILERTESSTSVYSSWWLLNPFVAIISTRGNAESILALLVVGSLHLLLSGQDTWCAIVFGLAVHFKIYPAMYALPFFLFYKRKTMANGGEGQWMLTQVSVKLYVNRHSMKFAIISFSVFMLLNVLAYEWWVYGDAFINEAFLFHLGRRDHRHNFSAYWYHLYLSYANTSPTNLLAFLPQLLVVGALGVRYQSDPAFAAFMQTIAFVAFNKVCTSQYFMWYICLVPLVLPKVRLERYGLKSFLLLASWVAPQVLWLHFAYRLEHLGVADSMVPMWLSSQMFLVANCWVIVEFAKAHQSANRSQKND</sequence>
<dbReference type="Pfam" id="PF05007">
    <property type="entry name" value="Mannosyl_trans"/>
    <property type="match status" value="1"/>
</dbReference>
<keyword evidence="5 13" id="KW-0337">GPI-anchor biosynthesis</keyword>
<dbReference type="GO" id="GO:0031505">
    <property type="term" value="P:fungal-type cell wall organization"/>
    <property type="evidence" value="ECO:0007669"/>
    <property type="project" value="EnsemblFungi"/>
</dbReference>
<comment type="subcellular location">
    <subcellularLocation>
        <location evidence="1 13">Endoplasmic reticulum membrane</location>
        <topology evidence="1 13">Multi-pass membrane protein</topology>
    </subcellularLocation>
</comment>
<comment type="similarity">
    <text evidence="3 13">Belongs to the PIGM family.</text>
</comment>
<comment type="pathway">
    <text evidence="2 13">Glycolipid biosynthesis; glycosylphosphatidylinositol-anchor biosynthesis.</text>
</comment>
<evidence type="ECO:0000256" key="2">
    <source>
        <dbReference type="ARBA" id="ARBA00004687"/>
    </source>
</evidence>
<dbReference type="EC" id="2.4.1.-" evidence="13"/>
<proteinExistence type="inferred from homology"/>
<dbReference type="GO" id="GO:0006506">
    <property type="term" value="P:GPI anchor biosynthetic process"/>
    <property type="evidence" value="ECO:0007669"/>
    <property type="project" value="UniProtKB-UniPathway"/>
</dbReference>
<feature type="signal peptide" evidence="14">
    <location>
        <begin position="1"/>
        <end position="22"/>
    </location>
</feature>
<feature type="transmembrane region" description="Helical" evidence="13">
    <location>
        <begin position="235"/>
        <end position="256"/>
    </location>
</feature>
<gene>
    <name evidence="15" type="ORF">M427DRAFT_93378</name>
</gene>
<evidence type="ECO:0000256" key="8">
    <source>
        <dbReference type="ARBA" id="ARBA00022692"/>
    </source>
</evidence>
<dbReference type="AlphaFoldDB" id="A0A139AY23"/>
<keyword evidence="16" id="KW-1185">Reference proteome</keyword>
<dbReference type="GO" id="GO:0005789">
    <property type="term" value="C:endoplasmic reticulum membrane"/>
    <property type="evidence" value="ECO:0007669"/>
    <property type="project" value="UniProtKB-SubCell"/>
</dbReference>
<protein>
    <recommendedName>
        <fullName evidence="4 13">GPI mannosyltransferase 1</fullName>
        <ecNumber evidence="13">2.4.1.-</ecNumber>
    </recommendedName>
    <alternativeName>
        <fullName evidence="13">GPI mannosyltransferase I</fullName>
    </alternativeName>
</protein>
<evidence type="ECO:0000256" key="10">
    <source>
        <dbReference type="ARBA" id="ARBA00022989"/>
    </source>
</evidence>
<dbReference type="EMBL" id="KQ965732">
    <property type="protein sequence ID" value="KXS21651.1"/>
    <property type="molecule type" value="Genomic_DNA"/>
</dbReference>
<evidence type="ECO:0000256" key="9">
    <source>
        <dbReference type="ARBA" id="ARBA00022824"/>
    </source>
</evidence>
<feature type="transmembrane region" description="Helical" evidence="13">
    <location>
        <begin position="364"/>
        <end position="383"/>
    </location>
</feature>
<dbReference type="Proteomes" id="UP000070544">
    <property type="component" value="Unassembled WGS sequence"/>
</dbReference>
<evidence type="ECO:0000313" key="16">
    <source>
        <dbReference type="Proteomes" id="UP000070544"/>
    </source>
</evidence>
<comment type="caution">
    <text evidence="13">Lacks conserved residue(s) required for the propagation of feature annotation.</text>
</comment>
<organism evidence="15 16">
    <name type="scientific">Gonapodya prolifera (strain JEL478)</name>
    <name type="common">Monoblepharis prolifera</name>
    <dbReference type="NCBI Taxonomy" id="1344416"/>
    <lineage>
        <taxon>Eukaryota</taxon>
        <taxon>Fungi</taxon>
        <taxon>Fungi incertae sedis</taxon>
        <taxon>Chytridiomycota</taxon>
        <taxon>Chytridiomycota incertae sedis</taxon>
        <taxon>Monoblepharidomycetes</taxon>
        <taxon>Monoblepharidales</taxon>
        <taxon>Gonapodyaceae</taxon>
        <taxon>Gonapodya</taxon>
    </lineage>
</organism>
<dbReference type="OrthoDB" id="1741594at2759"/>
<keyword evidence="9 13" id="KW-0256">Endoplasmic reticulum</keyword>
<dbReference type="PANTHER" id="PTHR12886">
    <property type="entry name" value="PIG-M MANNOSYLTRANSFERASE"/>
    <property type="match status" value="1"/>
</dbReference>
<evidence type="ECO:0000256" key="6">
    <source>
        <dbReference type="ARBA" id="ARBA00022676"/>
    </source>
</evidence>
<feature type="transmembrane region" description="Helical" evidence="13">
    <location>
        <begin position="395"/>
        <end position="416"/>
    </location>
</feature>
<keyword evidence="6 13" id="KW-0328">Glycosyltransferase</keyword>
<evidence type="ECO:0000256" key="1">
    <source>
        <dbReference type="ARBA" id="ARBA00004477"/>
    </source>
</evidence>
<keyword evidence="10 13" id="KW-1133">Transmembrane helix</keyword>
<dbReference type="InterPro" id="IPR007704">
    <property type="entry name" value="PIG-M"/>
</dbReference>
<evidence type="ECO:0000256" key="13">
    <source>
        <dbReference type="RuleBase" id="RU365064"/>
    </source>
</evidence>
<accession>A0A139AY23</accession>
<keyword evidence="8 13" id="KW-0812">Transmembrane</keyword>
<keyword evidence="11 13" id="KW-0472">Membrane</keyword>
<evidence type="ECO:0000256" key="11">
    <source>
        <dbReference type="ARBA" id="ARBA00023136"/>
    </source>
</evidence>